<dbReference type="PANTHER" id="PTHR43731:SF14">
    <property type="entry name" value="PRESENILIN-ASSOCIATED RHOMBOID-LIKE PROTEIN, MITOCHONDRIAL"/>
    <property type="match status" value="1"/>
</dbReference>
<feature type="domain" description="Peptidase S54 rhomboid" evidence="8">
    <location>
        <begin position="95"/>
        <end position="227"/>
    </location>
</feature>
<evidence type="ECO:0000256" key="7">
    <source>
        <dbReference type="SAM" id="Phobius"/>
    </source>
</evidence>
<evidence type="ECO:0000256" key="5">
    <source>
        <dbReference type="ARBA" id="ARBA00022989"/>
    </source>
</evidence>
<dbReference type="EMBL" id="CAFAAD010000013">
    <property type="protein sequence ID" value="CAB4784103.1"/>
    <property type="molecule type" value="Genomic_DNA"/>
</dbReference>
<organism evidence="13">
    <name type="scientific">freshwater metagenome</name>
    <dbReference type="NCBI Taxonomy" id="449393"/>
    <lineage>
        <taxon>unclassified sequences</taxon>
        <taxon>metagenomes</taxon>
        <taxon>ecological metagenomes</taxon>
    </lineage>
</organism>
<dbReference type="SUPFAM" id="SSF144091">
    <property type="entry name" value="Rhomboid-like"/>
    <property type="match status" value="1"/>
</dbReference>
<dbReference type="AlphaFoldDB" id="A0A6J6WLK5"/>
<keyword evidence="5 7" id="KW-1133">Transmembrane helix</keyword>
<feature type="transmembrane region" description="Helical" evidence="7">
    <location>
        <begin position="35"/>
        <end position="59"/>
    </location>
</feature>
<dbReference type="InterPro" id="IPR022764">
    <property type="entry name" value="Peptidase_S54_rhomboid_dom"/>
</dbReference>
<evidence type="ECO:0000256" key="4">
    <source>
        <dbReference type="ARBA" id="ARBA00022801"/>
    </source>
</evidence>
<feature type="transmembrane region" description="Helical" evidence="7">
    <location>
        <begin position="160"/>
        <end position="177"/>
    </location>
</feature>
<sequence length="260" mass="26464">MTPASVGFQCPECIKGAAKKSPVIRFGEMRSGRPIVTEVLIALNVIGLVAAIATGGSLFNGGGTATDRGLLIGSGGVASYRITGFSFRFVGVAYGEWWRIVTGGFLHSGILHLGMNMLLLYLLGTQLEPLLGKARFLSLYVACLVAGSFGVLLVSPHSATVGASGAVFGLMGAAVIAQRRAGIDIWRNGIGGLVVINLLLTFAVPGISVGGHVGGLIAGVVVGAIVFALDSAARSPWAGTAACIAITVALWGGCLWAAAR</sequence>
<protein>
    <submittedName>
        <fullName evidence="13">Unannotated protein</fullName>
    </submittedName>
</protein>
<evidence type="ECO:0000256" key="6">
    <source>
        <dbReference type="ARBA" id="ARBA00023136"/>
    </source>
</evidence>
<keyword evidence="4" id="KW-0378">Hydrolase</keyword>
<evidence type="ECO:0000256" key="2">
    <source>
        <dbReference type="ARBA" id="ARBA00009045"/>
    </source>
</evidence>
<keyword evidence="3 7" id="KW-0812">Transmembrane</keyword>
<dbReference type="EMBL" id="CAEZXY010000083">
    <property type="protein sequence ID" value="CAB4717763.1"/>
    <property type="molecule type" value="Genomic_DNA"/>
</dbReference>
<dbReference type="Pfam" id="PF01694">
    <property type="entry name" value="Rhomboid"/>
    <property type="match status" value="1"/>
</dbReference>
<dbReference type="GO" id="GO:0016020">
    <property type="term" value="C:membrane"/>
    <property type="evidence" value="ECO:0007669"/>
    <property type="project" value="UniProtKB-SubCell"/>
</dbReference>
<feature type="transmembrane region" description="Helical" evidence="7">
    <location>
        <begin position="237"/>
        <end position="259"/>
    </location>
</feature>
<name>A0A6J6WLK5_9ZZZZ</name>
<dbReference type="EMBL" id="CAFBNJ010000048">
    <property type="protein sequence ID" value="CAB4954248.1"/>
    <property type="molecule type" value="Genomic_DNA"/>
</dbReference>
<gene>
    <name evidence="10" type="ORF">UFOPK1762_01252</name>
    <name evidence="11" type="ORF">UFOPK1906_01466</name>
    <name evidence="12" type="ORF">UFOPK2624_01486</name>
    <name evidence="13" type="ORF">UFOPK2969_00291</name>
    <name evidence="14" type="ORF">UFOPK3785_01029</name>
    <name evidence="9" type="ORF">UFOPK4201_00211</name>
</gene>
<evidence type="ECO:0000256" key="3">
    <source>
        <dbReference type="ARBA" id="ARBA00022692"/>
    </source>
</evidence>
<evidence type="ECO:0000313" key="12">
    <source>
        <dbReference type="EMBL" id="CAB4717763.1"/>
    </source>
</evidence>
<dbReference type="EMBL" id="CAEUNJ010000005">
    <property type="protein sequence ID" value="CAB4370428.1"/>
    <property type="molecule type" value="Genomic_DNA"/>
</dbReference>
<dbReference type="InterPro" id="IPR035952">
    <property type="entry name" value="Rhomboid-like_sf"/>
</dbReference>
<feature type="transmembrane region" description="Helical" evidence="7">
    <location>
        <begin position="136"/>
        <end position="154"/>
    </location>
</feature>
<evidence type="ECO:0000313" key="13">
    <source>
        <dbReference type="EMBL" id="CAB4784103.1"/>
    </source>
</evidence>
<dbReference type="PANTHER" id="PTHR43731">
    <property type="entry name" value="RHOMBOID PROTEASE"/>
    <property type="match status" value="1"/>
</dbReference>
<dbReference type="GO" id="GO:0004252">
    <property type="term" value="F:serine-type endopeptidase activity"/>
    <property type="evidence" value="ECO:0007669"/>
    <property type="project" value="InterPro"/>
</dbReference>
<reference evidence="13" key="1">
    <citation type="submission" date="2020-05" db="EMBL/GenBank/DDBJ databases">
        <authorList>
            <person name="Chiriac C."/>
            <person name="Salcher M."/>
            <person name="Ghai R."/>
            <person name="Kavagutti S V."/>
        </authorList>
    </citation>
    <scope>NUCLEOTIDE SEQUENCE</scope>
</reference>
<feature type="transmembrane region" description="Helical" evidence="7">
    <location>
        <begin position="105"/>
        <end position="124"/>
    </location>
</feature>
<evidence type="ECO:0000313" key="10">
    <source>
        <dbReference type="EMBL" id="CAB4589572.1"/>
    </source>
</evidence>
<feature type="transmembrane region" description="Helical" evidence="7">
    <location>
        <begin position="189"/>
        <end position="207"/>
    </location>
</feature>
<dbReference type="InterPro" id="IPR050925">
    <property type="entry name" value="Rhomboid_protease_S54"/>
</dbReference>
<evidence type="ECO:0000313" key="9">
    <source>
        <dbReference type="EMBL" id="CAB4370428.1"/>
    </source>
</evidence>
<evidence type="ECO:0000256" key="1">
    <source>
        <dbReference type="ARBA" id="ARBA00004141"/>
    </source>
</evidence>
<dbReference type="EMBL" id="CAEZVC010000105">
    <property type="protein sequence ID" value="CAB4631107.1"/>
    <property type="molecule type" value="Genomic_DNA"/>
</dbReference>
<keyword evidence="6 7" id="KW-0472">Membrane</keyword>
<dbReference type="Gene3D" id="1.20.1540.10">
    <property type="entry name" value="Rhomboid-like"/>
    <property type="match status" value="1"/>
</dbReference>
<evidence type="ECO:0000313" key="14">
    <source>
        <dbReference type="EMBL" id="CAB4954248.1"/>
    </source>
</evidence>
<evidence type="ECO:0000313" key="11">
    <source>
        <dbReference type="EMBL" id="CAB4631107.1"/>
    </source>
</evidence>
<accession>A0A6J6WLK5</accession>
<comment type="similarity">
    <text evidence="2">Belongs to the peptidase S54 family.</text>
</comment>
<dbReference type="EMBL" id="CAEZTY010000048">
    <property type="protein sequence ID" value="CAB4589572.1"/>
    <property type="molecule type" value="Genomic_DNA"/>
</dbReference>
<comment type="subcellular location">
    <subcellularLocation>
        <location evidence="1">Membrane</location>
        <topology evidence="1">Multi-pass membrane protein</topology>
    </subcellularLocation>
</comment>
<evidence type="ECO:0000259" key="8">
    <source>
        <dbReference type="Pfam" id="PF01694"/>
    </source>
</evidence>
<proteinExistence type="inferred from homology"/>